<dbReference type="Pfam" id="PF25873">
    <property type="entry name" value="WHD_MalT"/>
    <property type="match status" value="1"/>
</dbReference>
<dbReference type="InterPro" id="IPR027417">
    <property type="entry name" value="P-loop_NTPase"/>
</dbReference>
<dbReference type="InterPro" id="IPR039420">
    <property type="entry name" value="WalR-like"/>
</dbReference>
<comment type="caution">
    <text evidence="3">The sequence shown here is derived from an EMBL/GenBank/DDBJ whole genome shotgun (WGS) entry which is preliminary data.</text>
</comment>
<dbReference type="EMBL" id="BAAAUV010000004">
    <property type="protein sequence ID" value="GAA3205845.1"/>
    <property type="molecule type" value="Genomic_DNA"/>
</dbReference>
<keyword evidence="4" id="KW-1185">Reference proteome</keyword>
<protein>
    <submittedName>
        <fullName evidence="3">LuxR C-terminal-related transcriptional regulator</fullName>
    </submittedName>
</protein>
<dbReference type="CDD" id="cd06170">
    <property type="entry name" value="LuxR_C_like"/>
    <property type="match status" value="1"/>
</dbReference>
<evidence type="ECO:0000313" key="4">
    <source>
        <dbReference type="Proteomes" id="UP001501237"/>
    </source>
</evidence>
<dbReference type="SMART" id="SM00421">
    <property type="entry name" value="HTH_LUXR"/>
    <property type="match status" value="1"/>
</dbReference>
<evidence type="ECO:0000256" key="1">
    <source>
        <dbReference type="ARBA" id="ARBA00023125"/>
    </source>
</evidence>
<organism evidence="3 4">
    <name type="scientific">Actinocorallia longicatena</name>
    <dbReference type="NCBI Taxonomy" id="111803"/>
    <lineage>
        <taxon>Bacteria</taxon>
        <taxon>Bacillati</taxon>
        <taxon>Actinomycetota</taxon>
        <taxon>Actinomycetes</taxon>
        <taxon>Streptosporangiales</taxon>
        <taxon>Thermomonosporaceae</taxon>
        <taxon>Actinocorallia</taxon>
    </lineage>
</organism>
<dbReference type="InterPro" id="IPR000792">
    <property type="entry name" value="Tscrpt_reg_LuxR_C"/>
</dbReference>
<name>A0ABP6Q5M9_9ACTN</name>
<dbReference type="PANTHER" id="PTHR43214">
    <property type="entry name" value="TWO-COMPONENT RESPONSE REGULATOR"/>
    <property type="match status" value="1"/>
</dbReference>
<accession>A0ABP6Q5M9</accession>
<dbReference type="InterPro" id="IPR016032">
    <property type="entry name" value="Sig_transdc_resp-reg_C-effctor"/>
</dbReference>
<dbReference type="InterPro" id="IPR059106">
    <property type="entry name" value="WHD_MalT"/>
</dbReference>
<dbReference type="InterPro" id="IPR011990">
    <property type="entry name" value="TPR-like_helical_dom_sf"/>
</dbReference>
<dbReference type="SUPFAM" id="SSF48452">
    <property type="entry name" value="TPR-like"/>
    <property type="match status" value="1"/>
</dbReference>
<dbReference type="PANTHER" id="PTHR43214:SF44">
    <property type="entry name" value="TWO-COMPONENT RESPONSE REGULATOR"/>
    <property type="match status" value="1"/>
</dbReference>
<dbReference type="SUPFAM" id="SSF52540">
    <property type="entry name" value="P-loop containing nucleoside triphosphate hydrolases"/>
    <property type="match status" value="1"/>
</dbReference>
<dbReference type="InterPro" id="IPR036388">
    <property type="entry name" value="WH-like_DNA-bd_sf"/>
</dbReference>
<dbReference type="Gene3D" id="1.10.10.10">
    <property type="entry name" value="Winged helix-like DNA-binding domain superfamily/Winged helix DNA-binding domain"/>
    <property type="match status" value="1"/>
</dbReference>
<dbReference type="SUPFAM" id="SSF46894">
    <property type="entry name" value="C-terminal effector domain of the bipartite response regulators"/>
    <property type="match status" value="1"/>
</dbReference>
<dbReference type="Proteomes" id="UP001501237">
    <property type="component" value="Unassembled WGS sequence"/>
</dbReference>
<dbReference type="PRINTS" id="PR00038">
    <property type="entry name" value="HTHLUXR"/>
</dbReference>
<evidence type="ECO:0000259" key="2">
    <source>
        <dbReference type="PROSITE" id="PS50043"/>
    </source>
</evidence>
<gene>
    <name evidence="3" type="ORF">GCM10010468_21070</name>
</gene>
<reference evidence="4" key="1">
    <citation type="journal article" date="2019" name="Int. J. Syst. Evol. Microbiol.">
        <title>The Global Catalogue of Microorganisms (GCM) 10K type strain sequencing project: providing services to taxonomists for standard genome sequencing and annotation.</title>
        <authorList>
            <consortium name="The Broad Institute Genomics Platform"/>
            <consortium name="The Broad Institute Genome Sequencing Center for Infectious Disease"/>
            <person name="Wu L."/>
            <person name="Ma J."/>
        </authorList>
    </citation>
    <scope>NUCLEOTIDE SEQUENCE [LARGE SCALE GENOMIC DNA]</scope>
    <source>
        <strain evidence="4">JCM 9377</strain>
    </source>
</reference>
<sequence>MLTGWDRARIVLFCAPSGFGKSTIVAQWLRHSKETRPFGWVNLDPGDSKPRNLWTSIALGLGDAVERLDTSRLLHVAQAKNPDIVGDFLPIVAAGLGDDAEPVVLILDGLDNVNDPDALWQLSSFLGGLPERLHLILISRSAPALPLSRLRLSGSLSEIRAPRLAFDSAEAHQLIRQLSGIRLRPSELATLVHHTEGWPAMVHLAGLSLRESTDPSGFIGAFSGTNRQVVDYLGEEVVAGLSGEVVEFITRISILDRFSSSLCDEVAGTDRSTQLIAELEQSNLFVVRLDDNRCWYRFHNLFRDFLSDLLDRTEPGARAVLHKRASRWHAENGFVEQAIEHALSGQDLDTAVDLIARHWHTLSVVDRAADLRGWLKRIGDERMDDSAIAAICAARVAALSGDRNSMHHWLGIAAETGHDGPLPDGTRSVRSASHLLRSEFGFDGLRDLLESAKTAVGLETTSSSPWFAQARLALGYGRLLSGSPDYAIPPLEEAAQSNAVTPCVRIAALAALSLAKDALDRTQQSLSLARAARAEVESYGLRDAPEVSLAYTAMGVAAARIGRAEEARQELEHALRIRWRVLGLSPWPTLTALLAMARFELASNDPDAARKAIEQARELLRTLPGHQDHLWSELAEVEDRLNVGTSGQHQVADPLTDREVAVLRLLAGDLSLREIGGRLYVSVNTVKSHSRAIYRKLGVTSRIEAVERAGELGLIQSRVLPPHG</sequence>
<keyword evidence="1" id="KW-0238">DNA-binding</keyword>
<proteinExistence type="predicted"/>
<dbReference type="PROSITE" id="PS50043">
    <property type="entry name" value="HTH_LUXR_2"/>
    <property type="match status" value="1"/>
</dbReference>
<feature type="domain" description="HTH luxR-type" evidence="2">
    <location>
        <begin position="648"/>
        <end position="713"/>
    </location>
</feature>
<dbReference type="Pfam" id="PF00196">
    <property type="entry name" value="GerE"/>
    <property type="match status" value="1"/>
</dbReference>
<dbReference type="Gene3D" id="1.25.40.10">
    <property type="entry name" value="Tetratricopeptide repeat domain"/>
    <property type="match status" value="1"/>
</dbReference>
<evidence type="ECO:0000313" key="3">
    <source>
        <dbReference type="EMBL" id="GAA3205845.1"/>
    </source>
</evidence>
<dbReference type="Gene3D" id="3.40.50.300">
    <property type="entry name" value="P-loop containing nucleotide triphosphate hydrolases"/>
    <property type="match status" value="1"/>
</dbReference>